<evidence type="ECO:0000256" key="2">
    <source>
        <dbReference type="ARBA" id="ARBA00022614"/>
    </source>
</evidence>
<feature type="domain" description="Disease resistance protein winged helix" evidence="9">
    <location>
        <begin position="438"/>
        <end position="509"/>
    </location>
</feature>
<dbReference type="Gene3D" id="3.80.10.10">
    <property type="entry name" value="Ribonuclease Inhibitor"/>
    <property type="match status" value="1"/>
</dbReference>
<keyword evidence="2" id="KW-0433">Leucine-rich repeat</keyword>
<dbReference type="PANTHER" id="PTHR23155">
    <property type="entry name" value="DISEASE RESISTANCE PROTEIN RP"/>
    <property type="match status" value="1"/>
</dbReference>
<dbReference type="PANTHER" id="PTHR23155:SF1182">
    <property type="entry name" value="OS07G0186500 PROTEIN"/>
    <property type="match status" value="1"/>
</dbReference>
<dbReference type="InterPro" id="IPR032675">
    <property type="entry name" value="LRR_dom_sf"/>
</dbReference>
<dbReference type="Pfam" id="PF18052">
    <property type="entry name" value="Rx_N"/>
    <property type="match status" value="1"/>
</dbReference>
<gene>
    <name evidence="11" type="ORF">LUZ62_022419</name>
</gene>
<protein>
    <submittedName>
        <fullName evidence="11">Disease resistance protein RPM1</fullName>
    </submittedName>
</protein>
<dbReference type="Pfam" id="PF00931">
    <property type="entry name" value="NB-ARC"/>
    <property type="match status" value="1"/>
</dbReference>
<dbReference type="Proteomes" id="UP001140206">
    <property type="component" value="Chromosome 1"/>
</dbReference>
<feature type="domain" description="Disease resistance N-terminal" evidence="8">
    <location>
        <begin position="22"/>
        <end position="101"/>
    </location>
</feature>
<dbReference type="InterPro" id="IPR002182">
    <property type="entry name" value="NB-ARC"/>
</dbReference>
<dbReference type="Pfam" id="PF23559">
    <property type="entry name" value="WHD_DRP"/>
    <property type="match status" value="1"/>
</dbReference>
<dbReference type="FunFam" id="3.40.50.300:FF:001091">
    <property type="entry name" value="Probable disease resistance protein At1g61300"/>
    <property type="match status" value="1"/>
</dbReference>
<dbReference type="EMBL" id="JAMFTS010000001">
    <property type="protein sequence ID" value="KAJ4809853.1"/>
    <property type="molecule type" value="Genomic_DNA"/>
</dbReference>
<evidence type="ECO:0000313" key="11">
    <source>
        <dbReference type="EMBL" id="KAJ4809853.1"/>
    </source>
</evidence>
<sequence length="896" mass="103289">MMAGSLISGVVQKINTFVGGDVLQIISSNLIEKISAISEVESSIEHIENEFKVIQAVISKANKCISNDPPYLAWLEGVRDVALKIEDTIDEYAYLLGQAAVNDSYSKKSTGFIRNLKAWDNIVTRIKQLEIDLEKLQRRSDRYGISMTRDDESSSTNSTMNKYIRNYSYFSDDDGIVGNVEVTKALTKWLTNDLRERIVISICGIGGVGKTTIVNYIYKKQEAARNFHSCAWVSVSSNYEFEDLLKRIIKQLFQRKRKVSQEIDTLDLRQLVDKLKTVLRDKKYLIVLDDVWHSDALQLYHAFPKNDWGSRIIITTRKEDVASFADENYQIKLNTLSEEASWDLFCKKAFCTIPKNRCPESLTSWGKKIVAKCQGLPLAIVVIGSLLACRDREEQEWKLFYNKLSWELSNNPHIKDVLNLSIMDLPPQIKQCFLYCGLFPEDADISRKRISRLWIAEGFVEQRGKDTTMEDVAQDYIKELVYRSLIQVVDKNVYGRIKRFRMHDILRDICIATAKKERFSVTLDNPHLTLRFSEEARRISIQKGSDDIQPSAGSSKLLSFLLFDKDMASSCIQNALATFRLLRVLSLKHSNVKELPEVIFELFNFHYLDLSHTEVTEISTSLGKLHNLQTLDLRVTGVDILPNELSKLRKLRHLFVVHVLDYTWRAYDNIVSASIPNNICNLKDLQSLQSVQATRHLAQNIHKLKSLKKLDLRKIQQCFIQELCASVAMLPHLTSLSVSAINIDEVLNLNFLDPLPDLEKLHFRGKMEMGILPRVFDSLHKLRELCLAWSALKEDPLSSLALMRNLVYLYLLRTYDGEFLTFCKDYFPNLRHLALRDMAQLARIEIECGTMINLNHLEAWSLLACREYSVFQKVFLSLDRYGVWSYEICQRYLWKS</sequence>
<dbReference type="FunFam" id="1.10.10.10:FF:000322">
    <property type="entry name" value="Probable disease resistance protein At1g63360"/>
    <property type="match status" value="1"/>
</dbReference>
<evidence type="ECO:0000259" key="7">
    <source>
        <dbReference type="Pfam" id="PF00931"/>
    </source>
</evidence>
<dbReference type="InterPro" id="IPR036388">
    <property type="entry name" value="WH-like_DNA-bd_sf"/>
</dbReference>
<accession>A0AAV8H4G0</accession>
<dbReference type="SUPFAM" id="SSF52540">
    <property type="entry name" value="P-loop containing nucleoside triphosphate hydrolases"/>
    <property type="match status" value="1"/>
</dbReference>
<organism evidence="11 12">
    <name type="scientific">Rhynchospora pubera</name>
    <dbReference type="NCBI Taxonomy" id="906938"/>
    <lineage>
        <taxon>Eukaryota</taxon>
        <taxon>Viridiplantae</taxon>
        <taxon>Streptophyta</taxon>
        <taxon>Embryophyta</taxon>
        <taxon>Tracheophyta</taxon>
        <taxon>Spermatophyta</taxon>
        <taxon>Magnoliopsida</taxon>
        <taxon>Liliopsida</taxon>
        <taxon>Poales</taxon>
        <taxon>Cyperaceae</taxon>
        <taxon>Cyperoideae</taxon>
        <taxon>Rhynchosporeae</taxon>
        <taxon>Rhynchospora</taxon>
    </lineage>
</organism>
<keyword evidence="12" id="KW-1185">Reference proteome</keyword>
<keyword evidence="3" id="KW-0677">Repeat</keyword>
<dbReference type="InterPro" id="IPR041118">
    <property type="entry name" value="Rx_N"/>
</dbReference>
<dbReference type="GO" id="GO:0042742">
    <property type="term" value="P:defense response to bacterium"/>
    <property type="evidence" value="ECO:0007669"/>
    <property type="project" value="UniProtKB-ARBA"/>
</dbReference>
<dbReference type="GO" id="GO:0009626">
    <property type="term" value="P:plant-type hypersensitive response"/>
    <property type="evidence" value="ECO:0007669"/>
    <property type="project" value="UniProtKB-ARBA"/>
</dbReference>
<evidence type="ECO:0000259" key="8">
    <source>
        <dbReference type="Pfam" id="PF18052"/>
    </source>
</evidence>
<dbReference type="AlphaFoldDB" id="A0AAV8H4G0"/>
<dbReference type="Gene3D" id="1.10.8.430">
    <property type="entry name" value="Helical domain of apoptotic protease-activating factors"/>
    <property type="match status" value="1"/>
</dbReference>
<comment type="caution">
    <text evidence="11">The sequence shown here is derived from an EMBL/GenBank/DDBJ whole genome shotgun (WGS) entry which is preliminary data.</text>
</comment>
<dbReference type="GO" id="GO:0043531">
    <property type="term" value="F:ADP binding"/>
    <property type="evidence" value="ECO:0007669"/>
    <property type="project" value="InterPro"/>
</dbReference>
<evidence type="ECO:0000259" key="9">
    <source>
        <dbReference type="Pfam" id="PF23559"/>
    </source>
</evidence>
<evidence type="ECO:0000259" key="10">
    <source>
        <dbReference type="Pfam" id="PF23598"/>
    </source>
</evidence>
<proteinExistence type="inferred from homology"/>
<dbReference type="InterPro" id="IPR027417">
    <property type="entry name" value="P-loop_NTPase"/>
</dbReference>
<dbReference type="InterPro" id="IPR042197">
    <property type="entry name" value="Apaf_helical"/>
</dbReference>
<dbReference type="Gene3D" id="3.40.50.300">
    <property type="entry name" value="P-loop containing nucleotide triphosphate hydrolases"/>
    <property type="match status" value="1"/>
</dbReference>
<dbReference type="InterPro" id="IPR058922">
    <property type="entry name" value="WHD_DRP"/>
</dbReference>
<evidence type="ECO:0000256" key="3">
    <source>
        <dbReference type="ARBA" id="ARBA00022737"/>
    </source>
</evidence>
<dbReference type="InterPro" id="IPR055414">
    <property type="entry name" value="LRR_R13L4/SHOC2-like"/>
</dbReference>
<evidence type="ECO:0000313" key="12">
    <source>
        <dbReference type="Proteomes" id="UP001140206"/>
    </source>
</evidence>
<comment type="similarity">
    <text evidence="1">Belongs to the disease resistance NB-LRR family.</text>
</comment>
<dbReference type="PRINTS" id="PR00364">
    <property type="entry name" value="DISEASERSIST"/>
</dbReference>
<dbReference type="InterPro" id="IPR044974">
    <property type="entry name" value="Disease_R_plants"/>
</dbReference>
<reference evidence="11" key="1">
    <citation type="submission" date="2022-08" db="EMBL/GenBank/DDBJ databases">
        <authorList>
            <person name="Marques A."/>
        </authorList>
    </citation>
    <scope>NUCLEOTIDE SEQUENCE</scope>
    <source>
        <strain evidence="11">RhyPub2mFocal</strain>
        <tissue evidence="11">Leaves</tissue>
    </source>
</reference>
<dbReference type="Pfam" id="PF23598">
    <property type="entry name" value="LRR_14"/>
    <property type="match status" value="1"/>
</dbReference>
<keyword evidence="5" id="KW-0611">Plant defense</keyword>
<dbReference type="Gene3D" id="1.10.10.10">
    <property type="entry name" value="Winged helix-like DNA-binding domain superfamily/Winged helix DNA-binding domain"/>
    <property type="match status" value="1"/>
</dbReference>
<feature type="domain" description="Disease resistance R13L4/SHOC-2-like LRR" evidence="10">
    <location>
        <begin position="559"/>
        <end position="866"/>
    </location>
</feature>
<feature type="coiled-coil region" evidence="6">
    <location>
        <begin position="119"/>
        <end position="146"/>
    </location>
</feature>
<dbReference type="Gene3D" id="1.20.5.4130">
    <property type="match status" value="1"/>
</dbReference>
<evidence type="ECO:0000256" key="1">
    <source>
        <dbReference type="ARBA" id="ARBA00008894"/>
    </source>
</evidence>
<evidence type="ECO:0000256" key="5">
    <source>
        <dbReference type="ARBA" id="ARBA00022821"/>
    </source>
</evidence>
<name>A0AAV8H4G0_9POAL</name>
<dbReference type="GO" id="GO:0002758">
    <property type="term" value="P:innate immune response-activating signaling pathway"/>
    <property type="evidence" value="ECO:0007669"/>
    <property type="project" value="UniProtKB-ARBA"/>
</dbReference>
<evidence type="ECO:0000256" key="4">
    <source>
        <dbReference type="ARBA" id="ARBA00022741"/>
    </source>
</evidence>
<evidence type="ECO:0000256" key="6">
    <source>
        <dbReference type="SAM" id="Coils"/>
    </source>
</evidence>
<feature type="domain" description="NB-ARC" evidence="7">
    <location>
        <begin position="184"/>
        <end position="350"/>
    </location>
</feature>
<keyword evidence="4" id="KW-0547">Nucleotide-binding</keyword>
<keyword evidence="6" id="KW-0175">Coiled coil</keyword>
<dbReference type="SUPFAM" id="SSF52058">
    <property type="entry name" value="L domain-like"/>
    <property type="match status" value="1"/>
</dbReference>